<evidence type="ECO:0000256" key="9">
    <source>
        <dbReference type="ARBA" id="ARBA00023242"/>
    </source>
</evidence>
<feature type="domain" description="S1 motif" evidence="12">
    <location>
        <begin position="227"/>
        <end position="298"/>
    </location>
</feature>
<dbReference type="SUPFAM" id="SSF50249">
    <property type="entry name" value="Nucleic acid-binding proteins"/>
    <property type="match status" value="1"/>
</dbReference>
<dbReference type="FunFam" id="2.40.50.140:FF:000061">
    <property type="entry name" value="ATP-dependent RNA helicase DHX8"/>
    <property type="match status" value="1"/>
</dbReference>
<evidence type="ECO:0000259" key="13">
    <source>
        <dbReference type="PROSITE" id="PS51192"/>
    </source>
</evidence>
<accession>M4B3A8</accession>
<dbReference type="Pfam" id="PF21010">
    <property type="entry name" value="HA2_C"/>
    <property type="match status" value="1"/>
</dbReference>
<dbReference type="InterPro" id="IPR048333">
    <property type="entry name" value="HA2_WH"/>
</dbReference>
<dbReference type="InterPro" id="IPR007502">
    <property type="entry name" value="Helicase-assoc_dom"/>
</dbReference>
<dbReference type="InterPro" id="IPR012340">
    <property type="entry name" value="NA-bd_OB-fold"/>
</dbReference>
<dbReference type="SMART" id="SM00847">
    <property type="entry name" value="HA2"/>
    <property type="match status" value="1"/>
</dbReference>
<proteinExistence type="predicted"/>
<keyword evidence="3" id="KW-0507">mRNA processing</keyword>
<evidence type="ECO:0000256" key="11">
    <source>
        <dbReference type="SAM" id="MobiDB-lite"/>
    </source>
</evidence>
<dbReference type="CDD" id="cd18791">
    <property type="entry name" value="SF2_C_RHA"/>
    <property type="match status" value="1"/>
</dbReference>
<dbReference type="InParanoid" id="M4B3A8"/>
<dbReference type="GO" id="GO:0003723">
    <property type="term" value="F:RNA binding"/>
    <property type="evidence" value="ECO:0007669"/>
    <property type="project" value="TreeGrafter"/>
</dbReference>
<feature type="region of interest" description="Disordered" evidence="11">
    <location>
        <begin position="297"/>
        <end position="363"/>
    </location>
</feature>
<keyword evidence="16" id="KW-1185">Reference proteome</keyword>
<dbReference type="InterPro" id="IPR001650">
    <property type="entry name" value="Helicase_C-like"/>
</dbReference>
<dbReference type="CDD" id="cd05684">
    <property type="entry name" value="S1_DHX8_helicase"/>
    <property type="match status" value="1"/>
</dbReference>
<sequence>MDKLQELSLVSKVCQALENHLGMSDKTLAEFVIDLVRSSSDCAGFLASIKEDELPLPRALAENLFRIVQTMAPDRMKMKKNGDVKCKTTTRHEIRDDEGLTAADIAGAAVEDDGDEIKADTTGARRSPSRRDRKSDVYSAAREQLGARDCYGRDRSRGRTDGRVQRNRRSRSEDRRSGRREQERSCSRGRGRHDGHYGPTHSQSTSRARDDDRREKDKHDVKDVELYGIYDGRVTKVMDFGVFVELAGLGREKKEGLVHVSNLSANRVSNVKKFAQRGDRVKVKLISISGAKLSMSMRDVDQKTGQDLMPQRSSSGVERVRQENKSLDPRSWVNPSAPGMQKSHQIDDDDGKPQRAAKRMSSPERWEVQQLINSGVLSVEDYPTFDDEHGLLNTEATEEDFEVELNEDEPVFLRGQTNMSRDLSPVKIVKNPDGSMQRAAMTQSNLAKERRELRQTQANQLIDSIPKDLNRPWEDPMPDAGERHFAQELRGINMGVTFELPEWKQKSVGKNLSYGIVSNKSILEQRESLPVFRLKRQLMKAIADNQFLVVIGETGSGKTTQMTQYMAEMGLTSTGIIGCTQPRRVAASSVAKRVAEEFGCELGQEIGYSMRFEDVTTPETVIKYMTEGMLLREYLADPTLSKYSALMLDEAHERTINTDVLFGLLKDLGRKRKDLKLIVTSATLDAEKFSRYFFDCPIFTIPGRTFPVEILYTKEPELDYLDASLLCVMQIHLSEPEGDILLFLTGQEEIDTACEVLYQRIKALQERALAPELIILPVYGALPSEMQSRIFDPAPKGSRKCVVATNIAEASLTIDGIYYVVDPGFCKQNAFNSKIGMDSLVVVPCSQASARQRAGRAGRTGPGKCYRLYTENAYKNEMLSTTVPEIQRANLGSVVLQLKAMSINDLMAFDFMDPPPQDALVMALENLYALGALDDEGLLTRLGKKMAEFPVEPKNAKVLLTSVVLGCAEEVLTIVAMMSVESVFFRPKEKQAQADQKKAKFHQPEGDHLTLLAVYEAWANSKFSNPWCYENFIQARAIRRAQDVRKQLLSILDRYKMDVVSCGKNFNKVRRAIVAGYFANTAKKDPQEGYRTMVEGQPVYIHPSSALFNKSPEWVLYHELVLTTKEYMRNIMTIEPKWLVELAPAFFKKGDPTKLSKRKRNEKIEPLYDRFNPPDSWRLSKRRG</sequence>
<dbReference type="InterPro" id="IPR003029">
    <property type="entry name" value="S1_domain"/>
</dbReference>
<organism evidence="15 16">
    <name type="scientific">Hyaloperonospora arabidopsidis (strain Emoy2)</name>
    <name type="common">Downy mildew agent</name>
    <name type="synonym">Peronospora arabidopsidis</name>
    <dbReference type="NCBI Taxonomy" id="559515"/>
    <lineage>
        <taxon>Eukaryota</taxon>
        <taxon>Sar</taxon>
        <taxon>Stramenopiles</taxon>
        <taxon>Oomycota</taxon>
        <taxon>Peronosporomycetes</taxon>
        <taxon>Peronosporales</taxon>
        <taxon>Peronosporaceae</taxon>
        <taxon>Hyaloperonospora</taxon>
    </lineage>
</organism>
<comment type="catalytic activity">
    <reaction evidence="10">
        <text>ATP + H2O = ADP + phosphate + H(+)</text>
        <dbReference type="Rhea" id="RHEA:13065"/>
        <dbReference type="ChEBI" id="CHEBI:15377"/>
        <dbReference type="ChEBI" id="CHEBI:15378"/>
        <dbReference type="ChEBI" id="CHEBI:30616"/>
        <dbReference type="ChEBI" id="CHEBI:43474"/>
        <dbReference type="ChEBI" id="CHEBI:456216"/>
        <dbReference type="EC" id="3.6.4.13"/>
    </reaction>
</comment>
<evidence type="ECO:0000256" key="6">
    <source>
        <dbReference type="ARBA" id="ARBA00022806"/>
    </source>
</evidence>
<dbReference type="SMART" id="SM00487">
    <property type="entry name" value="DEXDc"/>
    <property type="match status" value="1"/>
</dbReference>
<keyword evidence="7" id="KW-0067">ATP-binding</keyword>
<evidence type="ECO:0000256" key="3">
    <source>
        <dbReference type="ARBA" id="ARBA00022664"/>
    </source>
</evidence>
<dbReference type="Gene3D" id="3.40.50.300">
    <property type="entry name" value="P-loop containing nucleotide triphosphate hydrolases"/>
    <property type="match status" value="2"/>
</dbReference>
<dbReference type="AlphaFoldDB" id="M4B3A8"/>
<dbReference type="FunCoup" id="M4B3A8">
    <property type="interactions" value="356"/>
</dbReference>
<dbReference type="InterPro" id="IPR049621">
    <property type="entry name" value="S1_DHX8_helicase"/>
</dbReference>
<dbReference type="PROSITE" id="PS51192">
    <property type="entry name" value="HELICASE_ATP_BIND_1"/>
    <property type="match status" value="1"/>
</dbReference>
<dbReference type="SUPFAM" id="SSF52540">
    <property type="entry name" value="P-loop containing nucleoside triphosphate hydrolases"/>
    <property type="match status" value="1"/>
</dbReference>
<feature type="compositionally biased region" description="Basic and acidic residues" evidence="11">
    <location>
        <begin position="318"/>
        <end position="328"/>
    </location>
</feature>
<evidence type="ECO:0000256" key="5">
    <source>
        <dbReference type="ARBA" id="ARBA00022801"/>
    </source>
</evidence>
<reference evidence="16" key="1">
    <citation type="journal article" date="2010" name="Science">
        <title>Signatures of adaptation to obligate biotrophy in the Hyaloperonospora arabidopsidis genome.</title>
        <authorList>
            <person name="Baxter L."/>
            <person name="Tripathy S."/>
            <person name="Ishaque N."/>
            <person name="Boot N."/>
            <person name="Cabral A."/>
            <person name="Kemen E."/>
            <person name="Thines M."/>
            <person name="Ah-Fong A."/>
            <person name="Anderson R."/>
            <person name="Badejoko W."/>
            <person name="Bittner-Eddy P."/>
            <person name="Boore J.L."/>
            <person name="Chibucos M.C."/>
            <person name="Coates M."/>
            <person name="Dehal P."/>
            <person name="Delehaunty K."/>
            <person name="Dong S."/>
            <person name="Downton P."/>
            <person name="Dumas B."/>
            <person name="Fabro G."/>
            <person name="Fronick C."/>
            <person name="Fuerstenberg S.I."/>
            <person name="Fulton L."/>
            <person name="Gaulin E."/>
            <person name="Govers F."/>
            <person name="Hughes L."/>
            <person name="Humphray S."/>
            <person name="Jiang R.H."/>
            <person name="Judelson H."/>
            <person name="Kamoun S."/>
            <person name="Kyung K."/>
            <person name="Meijer H."/>
            <person name="Minx P."/>
            <person name="Morris P."/>
            <person name="Nelson J."/>
            <person name="Phuntumart V."/>
            <person name="Qutob D."/>
            <person name="Rehmany A."/>
            <person name="Rougon-Cardoso A."/>
            <person name="Ryden P."/>
            <person name="Torto-Alalibo T."/>
            <person name="Studholme D."/>
            <person name="Wang Y."/>
            <person name="Win J."/>
            <person name="Wood J."/>
            <person name="Clifton S.W."/>
            <person name="Rogers J."/>
            <person name="Van den Ackerveken G."/>
            <person name="Jones J.D."/>
            <person name="McDowell J.M."/>
            <person name="Beynon J."/>
            <person name="Tyler B.M."/>
        </authorList>
    </citation>
    <scope>NUCLEOTIDE SEQUENCE [LARGE SCALE GENOMIC DNA]</scope>
    <source>
        <strain evidence="16">Emoy2</strain>
    </source>
</reference>
<dbReference type="Proteomes" id="UP000011713">
    <property type="component" value="Unassembled WGS sequence"/>
</dbReference>
<dbReference type="SMART" id="SM00316">
    <property type="entry name" value="S1"/>
    <property type="match status" value="1"/>
</dbReference>
<keyword evidence="9" id="KW-0539">Nucleus</keyword>
<feature type="compositionally biased region" description="Basic and acidic residues" evidence="11">
    <location>
        <begin position="150"/>
        <end position="196"/>
    </location>
</feature>
<dbReference type="PANTHER" id="PTHR18934">
    <property type="entry name" value="ATP-DEPENDENT RNA HELICASE"/>
    <property type="match status" value="1"/>
</dbReference>
<dbReference type="HOGENOM" id="CLU_001832_2_2_1"/>
<evidence type="ECO:0000259" key="12">
    <source>
        <dbReference type="PROSITE" id="PS50126"/>
    </source>
</evidence>
<dbReference type="InterPro" id="IPR049945">
    <property type="entry name" value="AAA_22"/>
</dbReference>
<dbReference type="InterPro" id="IPR014001">
    <property type="entry name" value="Helicase_ATP-bd"/>
</dbReference>
<dbReference type="GO" id="GO:0000390">
    <property type="term" value="P:spliceosomal complex disassembly"/>
    <property type="evidence" value="ECO:0007669"/>
    <property type="project" value="TreeGrafter"/>
</dbReference>
<name>M4B3A8_HYAAE</name>
<evidence type="ECO:0000313" key="15">
    <source>
        <dbReference type="EnsemblProtists" id="HpaP800757"/>
    </source>
</evidence>
<dbReference type="PROSITE" id="PS00690">
    <property type="entry name" value="DEAH_ATP_HELICASE"/>
    <property type="match status" value="1"/>
</dbReference>
<keyword evidence="6" id="KW-0347">Helicase</keyword>
<dbReference type="Pfam" id="PF00575">
    <property type="entry name" value="S1"/>
    <property type="match status" value="1"/>
</dbReference>
<keyword evidence="4" id="KW-0547">Nucleotide-binding</keyword>
<dbReference type="OMA" id="MKEVDQV"/>
<feature type="compositionally biased region" description="Basic and acidic residues" evidence="11">
    <location>
        <begin position="207"/>
        <end position="219"/>
    </location>
</feature>
<evidence type="ECO:0000256" key="1">
    <source>
        <dbReference type="ARBA" id="ARBA00004123"/>
    </source>
</evidence>
<evidence type="ECO:0000256" key="2">
    <source>
        <dbReference type="ARBA" id="ARBA00012552"/>
    </source>
</evidence>
<dbReference type="Pfam" id="PF07717">
    <property type="entry name" value="OB_NTP_bind"/>
    <property type="match status" value="1"/>
</dbReference>
<reference evidence="15" key="2">
    <citation type="submission" date="2015-06" db="UniProtKB">
        <authorList>
            <consortium name="EnsemblProtists"/>
        </authorList>
    </citation>
    <scope>IDENTIFICATION</scope>
    <source>
        <strain evidence="15">Emoy2</strain>
    </source>
</reference>
<comment type="subcellular location">
    <subcellularLocation>
        <location evidence="1">Nucleus</location>
    </subcellularLocation>
</comment>
<evidence type="ECO:0000256" key="10">
    <source>
        <dbReference type="ARBA" id="ARBA00047984"/>
    </source>
</evidence>
<dbReference type="CDD" id="cd21691">
    <property type="entry name" value="GH2-like_DHX8"/>
    <property type="match status" value="1"/>
</dbReference>
<dbReference type="EC" id="3.6.4.13" evidence="2"/>
<dbReference type="InterPro" id="IPR002464">
    <property type="entry name" value="DNA/RNA_helicase_DEAH_CS"/>
</dbReference>
<dbReference type="InterPro" id="IPR027417">
    <property type="entry name" value="P-loop_NTPase"/>
</dbReference>
<feature type="domain" description="Helicase ATP-binding" evidence="13">
    <location>
        <begin position="539"/>
        <end position="702"/>
    </location>
</feature>
<dbReference type="InterPro" id="IPR011709">
    <property type="entry name" value="DEAD-box_helicase_OB_fold"/>
</dbReference>
<dbReference type="GO" id="GO:0003724">
    <property type="term" value="F:RNA helicase activity"/>
    <property type="evidence" value="ECO:0007669"/>
    <property type="project" value="UniProtKB-EC"/>
</dbReference>
<feature type="region of interest" description="Disordered" evidence="11">
    <location>
        <begin position="111"/>
        <end position="219"/>
    </location>
</feature>
<keyword evidence="5" id="KW-0378">Hydrolase</keyword>
<evidence type="ECO:0000256" key="8">
    <source>
        <dbReference type="ARBA" id="ARBA00023187"/>
    </source>
</evidence>
<dbReference type="STRING" id="559515.M4B3A8"/>
<dbReference type="GO" id="GO:0016887">
    <property type="term" value="F:ATP hydrolysis activity"/>
    <property type="evidence" value="ECO:0007669"/>
    <property type="project" value="InterPro"/>
</dbReference>
<dbReference type="FunFam" id="3.40.50.300:FF:000191">
    <property type="entry name" value="Pre-mRNA-splicing factor ATP-dependent RNA helicase"/>
    <property type="match status" value="1"/>
</dbReference>
<dbReference type="PROSITE" id="PS50126">
    <property type="entry name" value="S1"/>
    <property type="match status" value="1"/>
</dbReference>
<keyword evidence="8" id="KW-0508">mRNA splicing</keyword>
<dbReference type="PROSITE" id="PS51194">
    <property type="entry name" value="HELICASE_CTER"/>
    <property type="match status" value="1"/>
</dbReference>
<dbReference type="Gene3D" id="1.20.120.1080">
    <property type="match status" value="1"/>
</dbReference>
<evidence type="ECO:0000313" key="16">
    <source>
        <dbReference type="Proteomes" id="UP000011713"/>
    </source>
</evidence>
<dbReference type="EnsemblProtists" id="HpaT800757">
    <property type="protein sequence ID" value="HpaP800757"/>
    <property type="gene ID" value="HpaG800757"/>
</dbReference>
<evidence type="ECO:0000259" key="14">
    <source>
        <dbReference type="PROSITE" id="PS51194"/>
    </source>
</evidence>
<dbReference type="VEuPathDB" id="FungiDB:HpaG800757"/>
<dbReference type="GO" id="GO:0005524">
    <property type="term" value="F:ATP binding"/>
    <property type="evidence" value="ECO:0007669"/>
    <property type="project" value="UniProtKB-KW"/>
</dbReference>
<dbReference type="GO" id="GO:0071013">
    <property type="term" value="C:catalytic step 2 spliceosome"/>
    <property type="evidence" value="ECO:0007669"/>
    <property type="project" value="TreeGrafter"/>
</dbReference>
<dbReference type="Gene3D" id="2.40.50.140">
    <property type="entry name" value="Nucleic acid-binding proteins"/>
    <property type="match status" value="1"/>
</dbReference>
<dbReference type="SMART" id="SM00490">
    <property type="entry name" value="HELICc"/>
    <property type="match status" value="1"/>
</dbReference>
<dbReference type="FunFam" id="3.40.50.300:FF:000101">
    <property type="entry name" value="Pre-mRNA-splicing factor ATP-dependent RNA helicase"/>
    <property type="match status" value="1"/>
</dbReference>
<feature type="domain" description="Helicase C-terminal" evidence="14">
    <location>
        <begin position="720"/>
        <end position="902"/>
    </location>
</feature>
<dbReference type="Pfam" id="PF00271">
    <property type="entry name" value="Helicase_C"/>
    <property type="match status" value="1"/>
</dbReference>
<dbReference type="EMBL" id="JH598179">
    <property type="status" value="NOT_ANNOTATED_CDS"/>
    <property type="molecule type" value="Genomic_DNA"/>
</dbReference>
<dbReference type="PANTHER" id="PTHR18934:SF85">
    <property type="entry name" value="ATP-DEPENDENT RNA HELICASE DHX8"/>
    <property type="match status" value="1"/>
</dbReference>
<dbReference type="eggNOG" id="KOG0922">
    <property type="taxonomic scope" value="Eukaryota"/>
</dbReference>
<dbReference type="InterPro" id="IPR049588">
    <property type="entry name" value="DHX8_GH2-like"/>
</dbReference>
<dbReference type="Pfam" id="PF13401">
    <property type="entry name" value="AAA_22"/>
    <property type="match status" value="1"/>
</dbReference>
<evidence type="ECO:0000256" key="7">
    <source>
        <dbReference type="ARBA" id="ARBA00022840"/>
    </source>
</evidence>
<dbReference type="FunFam" id="1.20.120.1080:FF:000001">
    <property type="entry name" value="Pre-mRNA-splicing factor ATP-dependent RNA helicase"/>
    <property type="match status" value="1"/>
</dbReference>
<dbReference type="Pfam" id="PF04408">
    <property type="entry name" value="WHD_HA2"/>
    <property type="match status" value="1"/>
</dbReference>
<protein>
    <recommendedName>
        <fullName evidence="2">RNA helicase</fullName>
        <ecNumber evidence="2">3.6.4.13</ecNumber>
    </recommendedName>
</protein>
<evidence type="ECO:0000256" key="4">
    <source>
        <dbReference type="ARBA" id="ARBA00022741"/>
    </source>
</evidence>